<dbReference type="Proteomes" id="UP000270036">
    <property type="component" value="Chromosome"/>
</dbReference>
<organism evidence="1 2">
    <name type="scientific">Kaistella antarctica</name>
    <dbReference type="NCBI Taxonomy" id="266748"/>
    <lineage>
        <taxon>Bacteria</taxon>
        <taxon>Pseudomonadati</taxon>
        <taxon>Bacteroidota</taxon>
        <taxon>Flavobacteriia</taxon>
        <taxon>Flavobacteriales</taxon>
        <taxon>Weeksellaceae</taxon>
        <taxon>Chryseobacterium group</taxon>
        <taxon>Kaistella</taxon>
    </lineage>
</organism>
<gene>
    <name evidence="1" type="ORF">NCTC13489_02011</name>
</gene>
<accession>A0A3S5EUV3</accession>
<dbReference type="KEGG" id="cant:NCTC13489_02011"/>
<sequence length="80" mass="9171">MNAVDKELNKNGTQHRFGNIAGLVLNRGILLPLKFSNNRNFQLLYPPHCQAENRYSAFYKNSIVGTKHIQIQDEKTSIKI</sequence>
<protein>
    <submittedName>
        <fullName evidence="1">Uncharacterized protein</fullName>
    </submittedName>
</protein>
<dbReference type="EMBL" id="LR134441">
    <property type="protein sequence ID" value="VEI00229.1"/>
    <property type="molecule type" value="Genomic_DNA"/>
</dbReference>
<proteinExistence type="predicted"/>
<evidence type="ECO:0000313" key="1">
    <source>
        <dbReference type="EMBL" id="VEI00229.1"/>
    </source>
</evidence>
<name>A0A3S5EUV3_9FLAO</name>
<reference evidence="1 2" key="1">
    <citation type="submission" date="2018-12" db="EMBL/GenBank/DDBJ databases">
        <authorList>
            <consortium name="Pathogen Informatics"/>
        </authorList>
    </citation>
    <scope>NUCLEOTIDE SEQUENCE [LARGE SCALE GENOMIC DNA]</scope>
    <source>
        <strain evidence="1 2">NCTC13489</strain>
    </source>
</reference>
<dbReference type="RefSeq" id="WP_126337165.1">
    <property type="nucleotide sequence ID" value="NZ_FOIX01000001.1"/>
</dbReference>
<dbReference type="AlphaFoldDB" id="A0A3S5EUV3"/>
<evidence type="ECO:0000313" key="2">
    <source>
        <dbReference type="Proteomes" id="UP000270036"/>
    </source>
</evidence>